<feature type="signal peptide" evidence="2">
    <location>
        <begin position="1"/>
        <end position="23"/>
    </location>
</feature>
<dbReference type="PANTHER" id="PTHR11511:SF5">
    <property type="entry name" value="FAT-BODY PROTEIN 1-RELATED"/>
    <property type="match status" value="1"/>
</dbReference>
<organism evidence="6 7">
    <name type="scientific">Ceratosolen solmsi marchali</name>
    <dbReference type="NCBI Taxonomy" id="326594"/>
    <lineage>
        <taxon>Eukaryota</taxon>
        <taxon>Metazoa</taxon>
        <taxon>Ecdysozoa</taxon>
        <taxon>Arthropoda</taxon>
        <taxon>Hexapoda</taxon>
        <taxon>Insecta</taxon>
        <taxon>Pterygota</taxon>
        <taxon>Neoptera</taxon>
        <taxon>Endopterygota</taxon>
        <taxon>Hymenoptera</taxon>
        <taxon>Apocrita</taxon>
        <taxon>Proctotrupomorpha</taxon>
        <taxon>Chalcidoidea</taxon>
        <taxon>Agaonidae</taxon>
        <taxon>Agaoninae</taxon>
        <taxon>Ceratosolen</taxon>
    </lineage>
</organism>
<dbReference type="InterPro" id="IPR013788">
    <property type="entry name" value="Hemocyanin/hexamerin"/>
</dbReference>
<dbReference type="Proteomes" id="UP000695007">
    <property type="component" value="Unplaced"/>
</dbReference>
<accession>A0AAJ6VLJ7</accession>
<dbReference type="Pfam" id="PF03723">
    <property type="entry name" value="Hemocyanin_C"/>
    <property type="match status" value="2"/>
</dbReference>
<dbReference type="SUPFAM" id="SSF81296">
    <property type="entry name" value="E set domains"/>
    <property type="match status" value="2"/>
</dbReference>
<dbReference type="InterPro" id="IPR037020">
    <property type="entry name" value="Hemocyanin_C_sf"/>
</dbReference>
<protein>
    <submittedName>
        <fullName evidence="7">Arylphorin subunit beta-like</fullName>
    </submittedName>
</protein>
<evidence type="ECO:0000259" key="5">
    <source>
        <dbReference type="Pfam" id="PF03723"/>
    </source>
</evidence>
<gene>
    <name evidence="7" type="primary">LOC105359658</name>
</gene>
<dbReference type="InterPro" id="IPR036697">
    <property type="entry name" value="Hemocyanin_N_sf"/>
</dbReference>
<dbReference type="PRINTS" id="PR00187">
    <property type="entry name" value="HAEMOCYANIN"/>
</dbReference>
<dbReference type="InterPro" id="IPR000896">
    <property type="entry name" value="Hemocyanin/hexamerin_mid_dom"/>
</dbReference>
<evidence type="ECO:0000313" key="7">
    <source>
        <dbReference type="RefSeq" id="XP_011494603.1"/>
    </source>
</evidence>
<keyword evidence="1" id="KW-0758">Storage protein</keyword>
<evidence type="ECO:0000259" key="4">
    <source>
        <dbReference type="Pfam" id="PF03722"/>
    </source>
</evidence>
<name>A0AAJ6VLJ7_9HYME</name>
<sequence length="923" mass="105572">MRSTCTTMRLSIVFLTLLALAAAIPTLPSPHAADQDLLSKQQNVIHLLENIAEEVPYHHLYEIGSSYNFQENLHNYENPSVVMYYVQLVKSGHVQPKGTPFSFSVSTLRKEFALLTQVLVGAKDYQTFLSTAAWARVHVNQEQFWKAFVTAIYQRHDMYGIIIPAPYEIFPNYFFDTRIIQKVYNHVSQHSFESQDQGEQGHGVHHIYVNYTSSLPYGENEIAYFTEDIGLNAYYGLVELASYILPHGSHNAQKFGGHAGFQQGSDESQYSTNGHGSHYYYVHQQLLARYNLERLGQGLGPIPELDSYYEHIETPFNSHLRYLNGMDFPARNEHIYVTPKHHNYELLRLVRQLEKRIVEAIDLGHVMTPQGTFLSLYQPQGLNILGELIEGTGRSVNPRYYGSFQAITKSLLGNVPGFNNIWEYSPSALEFGLTAVRDPIFYQLFSKVLEFFHYYQQALPAYQYNDIAMPGVHIEKVEVGDLITYFSDSEVDLTNAVPHPISHNYKPSGSVRAHLKRLDHKQYEYTIHVQAQNAVPNSVVRVFVGPKYNYNGQHIDINEHRHYFFELDQFVYDLVEGHNTIVRNSHQATGQSYDWPSIHQIKERVEGAIRSQNPHYVIEPQQLFSFPARLSLPKGSQSGFPLQFVVIVSSGVRHHPEHYGPIVQDEFMNYQSQHYQIVDSQEYSQFSRFPVDSVHGGSQTVEVIPEFEGQIITEGNWHWGYLYKKYPGSYAYPHWQQTYYSIHGDEHTGVHHEGESHEKRMFVPEYFGSHGIGHGVGHGSGAESVGHGVGVHPEQPHHGHKQMVDYTGYGYGQQQNIEGQGAEHVQGHKPEYYGSAHHPSASGYFGSYQTGTYQGYRGHDEHLHHYYQSKHISDIIGGFVSLDGRALGYPFDRPMATSAFYARNFYVKDVVVYHSDDFIPYEH</sequence>
<dbReference type="Gene3D" id="1.10.1280.10">
    <property type="entry name" value="Di-copper center containing domain from catechol oxidase"/>
    <property type="match status" value="1"/>
</dbReference>
<dbReference type="InterPro" id="IPR014756">
    <property type="entry name" value="Ig_E-set"/>
</dbReference>
<feature type="domain" description="Hemocyanin middle" evidence="3">
    <location>
        <begin position="165"/>
        <end position="452"/>
    </location>
</feature>
<dbReference type="Pfam" id="PF03722">
    <property type="entry name" value="Hemocyanin_N"/>
    <property type="match status" value="1"/>
</dbReference>
<dbReference type="InterPro" id="IPR005204">
    <property type="entry name" value="Hemocyanin_N"/>
</dbReference>
<dbReference type="Pfam" id="PF00372">
    <property type="entry name" value="Hemocyanin_M"/>
    <property type="match status" value="1"/>
</dbReference>
<evidence type="ECO:0000259" key="3">
    <source>
        <dbReference type="Pfam" id="PF00372"/>
    </source>
</evidence>
<proteinExistence type="predicted"/>
<keyword evidence="6" id="KW-1185">Reference proteome</keyword>
<dbReference type="GeneID" id="105359658"/>
<evidence type="ECO:0000313" key="6">
    <source>
        <dbReference type="Proteomes" id="UP000695007"/>
    </source>
</evidence>
<dbReference type="SUPFAM" id="SSF48050">
    <property type="entry name" value="Hemocyanin, N-terminal domain"/>
    <property type="match status" value="1"/>
</dbReference>
<reference evidence="7" key="1">
    <citation type="submission" date="2025-08" db="UniProtKB">
        <authorList>
            <consortium name="RefSeq"/>
        </authorList>
    </citation>
    <scope>IDENTIFICATION</scope>
</reference>
<evidence type="ECO:0000256" key="1">
    <source>
        <dbReference type="ARBA" id="ARBA00022761"/>
    </source>
</evidence>
<dbReference type="RefSeq" id="XP_011494603.1">
    <property type="nucleotide sequence ID" value="XM_011496301.1"/>
</dbReference>
<dbReference type="PROSITE" id="PS00210">
    <property type="entry name" value="HEMOCYANIN_2"/>
    <property type="match status" value="1"/>
</dbReference>
<dbReference type="SUPFAM" id="SSF48056">
    <property type="entry name" value="Di-copper centre-containing domain"/>
    <property type="match status" value="1"/>
</dbReference>
<feature type="domain" description="Hemocyanin C-terminal" evidence="5">
    <location>
        <begin position="874"/>
        <end position="914"/>
    </location>
</feature>
<dbReference type="CTD" id="100119208"/>
<feature type="domain" description="Hemocyanin N-terminal" evidence="4">
    <location>
        <begin position="38"/>
        <end position="159"/>
    </location>
</feature>
<dbReference type="Gene3D" id="1.20.1370.10">
    <property type="entry name" value="Hemocyanin, N-terminal domain"/>
    <property type="match status" value="1"/>
</dbReference>
<feature type="domain" description="Hemocyanin C-terminal" evidence="5">
    <location>
        <begin position="462"/>
        <end position="661"/>
    </location>
</feature>
<dbReference type="KEGG" id="csol:105359658"/>
<dbReference type="InterPro" id="IPR008922">
    <property type="entry name" value="Di-copper_centre_dom_sf"/>
</dbReference>
<dbReference type="GO" id="GO:0005615">
    <property type="term" value="C:extracellular space"/>
    <property type="evidence" value="ECO:0007669"/>
    <property type="project" value="UniProtKB-ARBA"/>
</dbReference>
<dbReference type="GO" id="GO:0045735">
    <property type="term" value="F:nutrient reservoir activity"/>
    <property type="evidence" value="ECO:0007669"/>
    <property type="project" value="UniProtKB-KW"/>
</dbReference>
<keyword evidence="2" id="KW-0732">Signal</keyword>
<feature type="chain" id="PRO_5042483709" evidence="2">
    <location>
        <begin position="24"/>
        <end position="923"/>
    </location>
</feature>
<dbReference type="Gene3D" id="2.60.40.1520">
    <property type="entry name" value="Hemocyanin, C-terminal domain"/>
    <property type="match status" value="2"/>
</dbReference>
<dbReference type="InterPro" id="IPR005203">
    <property type="entry name" value="Hemocyanin_C"/>
</dbReference>
<evidence type="ECO:0000256" key="2">
    <source>
        <dbReference type="SAM" id="SignalP"/>
    </source>
</evidence>
<dbReference type="AlphaFoldDB" id="A0AAJ6VLJ7"/>
<dbReference type="PANTHER" id="PTHR11511">
    <property type="entry name" value="LARVAL STORAGE PROTEIN/PHENOLOXIDASE"/>
    <property type="match status" value="1"/>
</dbReference>